<evidence type="ECO:0008006" key="3">
    <source>
        <dbReference type="Google" id="ProtNLM"/>
    </source>
</evidence>
<protein>
    <recommendedName>
        <fullName evidence="3">Reverse transcriptase domain-containing protein</fullName>
    </recommendedName>
</protein>
<proteinExistence type="predicted"/>
<dbReference type="Proteomes" id="UP000829196">
    <property type="component" value="Unassembled WGS sequence"/>
</dbReference>
<name>A0A8T3APD9_DENNO</name>
<dbReference type="AlphaFoldDB" id="A0A8T3APD9"/>
<keyword evidence="2" id="KW-1185">Reference proteome</keyword>
<dbReference type="OrthoDB" id="1934719at2759"/>
<accession>A0A8T3APD9</accession>
<evidence type="ECO:0000313" key="1">
    <source>
        <dbReference type="EMBL" id="KAI0498506.1"/>
    </source>
</evidence>
<dbReference type="EMBL" id="JAGYWB010000014">
    <property type="protein sequence ID" value="KAI0498506.1"/>
    <property type="molecule type" value="Genomic_DNA"/>
</dbReference>
<comment type="caution">
    <text evidence="1">The sequence shown here is derived from an EMBL/GenBank/DDBJ whole genome shotgun (WGS) entry which is preliminary data.</text>
</comment>
<reference evidence="1" key="1">
    <citation type="journal article" date="2022" name="Front. Genet.">
        <title>Chromosome-Scale Assembly of the Dendrobium nobile Genome Provides Insights Into the Molecular Mechanism of the Biosynthesis of the Medicinal Active Ingredient of Dendrobium.</title>
        <authorList>
            <person name="Xu Q."/>
            <person name="Niu S.-C."/>
            <person name="Li K.-L."/>
            <person name="Zheng P.-J."/>
            <person name="Zhang X.-J."/>
            <person name="Jia Y."/>
            <person name="Liu Y."/>
            <person name="Niu Y.-X."/>
            <person name="Yu L.-H."/>
            <person name="Chen D.-F."/>
            <person name="Zhang G.-Q."/>
        </authorList>
    </citation>
    <scope>NUCLEOTIDE SEQUENCE</scope>
    <source>
        <tissue evidence="1">Leaf</tissue>
    </source>
</reference>
<organism evidence="1 2">
    <name type="scientific">Dendrobium nobile</name>
    <name type="common">Orchid</name>
    <dbReference type="NCBI Taxonomy" id="94219"/>
    <lineage>
        <taxon>Eukaryota</taxon>
        <taxon>Viridiplantae</taxon>
        <taxon>Streptophyta</taxon>
        <taxon>Embryophyta</taxon>
        <taxon>Tracheophyta</taxon>
        <taxon>Spermatophyta</taxon>
        <taxon>Magnoliopsida</taxon>
        <taxon>Liliopsida</taxon>
        <taxon>Asparagales</taxon>
        <taxon>Orchidaceae</taxon>
        <taxon>Epidendroideae</taxon>
        <taxon>Malaxideae</taxon>
        <taxon>Dendrobiinae</taxon>
        <taxon>Dendrobium</taxon>
    </lineage>
</organism>
<evidence type="ECO:0000313" key="2">
    <source>
        <dbReference type="Proteomes" id="UP000829196"/>
    </source>
</evidence>
<sequence>MDSHLNFTNIPGQLPALLSTRLSNIFFNTLQIPKMVKASTIVLIPKGSHAYDISEFRTISLCNTFYNIISKIFTNMLKLLMNYINSLSQAGFINKRISTDYIIHASELLGEFKNNHNGSFSSASLIYKKHLTLFLEVSKAETERVFSSFYSWIKAYIKEIYFSICYNEGLKFFF</sequence>
<gene>
    <name evidence="1" type="ORF">KFK09_019394</name>
</gene>